<organism evidence="1 2">
    <name type="scientific">Halalkalibacter oceani</name>
    <dbReference type="NCBI Taxonomy" id="1653776"/>
    <lineage>
        <taxon>Bacteria</taxon>
        <taxon>Bacillati</taxon>
        <taxon>Bacillota</taxon>
        <taxon>Bacilli</taxon>
        <taxon>Bacillales</taxon>
        <taxon>Bacillaceae</taxon>
        <taxon>Halalkalibacter</taxon>
    </lineage>
</organism>
<gene>
    <name evidence="1" type="primary">sirA</name>
    <name evidence="1" type="ORF">M3202_04340</name>
</gene>
<name>A0A9X2DM63_9BACI</name>
<dbReference type="InterPro" id="IPR038449">
    <property type="entry name" value="SirA_sf"/>
</dbReference>
<protein>
    <submittedName>
        <fullName evidence="1">Sporulation inhibitor of replication protein SirA</fullName>
    </submittedName>
</protein>
<dbReference type="Gene3D" id="3.30.310.250">
    <property type="entry name" value="Sporulation inhibitor of replication protein SirA"/>
    <property type="match status" value="1"/>
</dbReference>
<sequence>MMRHYELFIFEESVARQYYGQEAKLFHLFKEHEQARGEKRELLSKQIEYITKPIPALLLQQKLNEAFSYERGYIQHKNRYFLDLFSRGAKAELMIERRALYLTSDGEESTEAETMFFEVLRKCEPTFFALSLNEQRFGWLRPIKQQFPLSQSHG</sequence>
<evidence type="ECO:0000313" key="2">
    <source>
        <dbReference type="Proteomes" id="UP001139179"/>
    </source>
</evidence>
<accession>A0A9X2DM63</accession>
<comment type="caution">
    <text evidence="1">The sequence shown here is derived from an EMBL/GenBank/DDBJ whole genome shotgun (WGS) entry which is preliminary data.</text>
</comment>
<keyword evidence="2" id="KW-1185">Reference proteome</keyword>
<dbReference type="EMBL" id="JAMBOL010000002">
    <property type="protein sequence ID" value="MCM3713304.1"/>
    <property type="molecule type" value="Genomic_DNA"/>
</dbReference>
<proteinExistence type="predicted"/>
<dbReference type="Pfam" id="PF10747">
    <property type="entry name" value="SirA"/>
    <property type="match status" value="1"/>
</dbReference>
<dbReference type="Proteomes" id="UP001139179">
    <property type="component" value="Unassembled WGS sequence"/>
</dbReference>
<dbReference type="AlphaFoldDB" id="A0A9X2DM63"/>
<dbReference type="InterPro" id="IPR019683">
    <property type="entry name" value="SirA"/>
</dbReference>
<dbReference type="RefSeq" id="WP_251222112.1">
    <property type="nucleotide sequence ID" value="NZ_JAMBOL010000002.1"/>
</dbReference>
<reference evidence="1" key="1">
    <citation type="submission" date="2022-05" db="EMBL/GenBank/DDBJ databases">
        <title>Comparative Genomics of Spacecraft Associated Microbes.</title>
        <authorList>
            <person name="Tran M.T."/>
            <person name="Wright A."/>
            <person name="Seuylemezian A."/>
            <person name="Eisen J."/>
            <person name="Coil D."/>
        </authorList>
    </citation>
    <scope>NUCLEOTIDE SEQUENCE</scope>
    <source>
        <strain evidence="1">214.1.1</strain>
    </source>
</reference>
<evidence type="ECO:0000313" key="1">
    <source>
        <dbReference type="EMBL" id="MCM3713304.1"/>
    </source>
</evidence>